<dbReference type="Pfam" id="PF04773">
    <property type="entry name" value="FecR"/>
    <property type="match status" value="1"/>
</dbReference>
<comment type="caution">
    <text evidence="4">The sequence shown here is derived from an EMBL/GenBank/DDBJ whole genome shotgun (WGS) entry which is preliminary data.</text>
</comment>
<evidence type="ECO:0000256" key="1">
    <source>
        <dbReference type="SAM" id="Phobius"/>
    </source>
</evidence>
<feature type="domain" description="FecR N-terminal" evidence="3">
    <location>
        <begin position="19"/>
        <end position="60"/>
    </location>
</feature>
<dbReference type="AlphaFoldDB" id="A0A3B9IHH4"/>
<keyword evidence="1" id="KW-1133">Transmembrane helix</keyword>
<evidence type="ECO:0000259" key="2">
    <source>
        <dbReference type="Pfam" id="PF04773"/>
    </source>
</evidence>
<gene>
    <name evidence="4" type="ORF">DCK97_07080</name>
</gene>
<evidence type="ECO:0000259" key="3">
    <source>
        <dbReference type="Pfam" id="PF16220"/>
    </source>
</evidence>
<organism evidence="4 5">
    <name type="scientific">Tistrella mobilis</name>
    <dbReference type="NCBI Taxonomy" id="171437"/>
    <lineage>
        <taxon>Bacteria</taxon>
        <taxon>Pseudomonadati</taxon>
        <taxon>Pseudomonadota</taxon>
        <taxon>Alphaproteobacteria</taxon>
        <taxon>Geminicoccales</taxon>
        <taxon>Geminicoccaceae</taxon>
        <taxon>Tistrella</taxon>
    </lineage>
</organism>
<dbReference type="PANTHER" id="PTHR30273:SF2">
    <property type="entry name" value="PROTEIN FECR"/>
    <property type="match status" value="1"/>
</dbReference>
<accession>A0A3B9IHH4</accession>
<feature type="domain" description="FecR protein" evidence="2">
    <location>
        <begin position="122"/>
        <end position="213"/>
    </location>
</feature>
<dbReference type="PIRSF" id="PIRSF018266">
    <property type="entry name" value="FecR"/>
    <property type="match status" value="1"/>
</dbReference>
<evidence type="ECO:0000313" key="4">
    <source>
        <dbReference type="EMBL" id="HAE47168.1"/>
    </source>
</evidence>
<dbReference type="Pfam" id="PF16220">
    <property type="entry name" value="DUF4880"/>
    <property type="match status" value="1"/>
</dbReference>
<dbReference type="InterPro" id="IPR032623">
    <property type="entry name" value="FecR_N"/>
</dbReference>
<keyword evidence="1" id="KW-0812">Transmembrane</keyword>
<sequence>MTGHAEEDQDAPVDPILETAVDWLLKTRACPHDERLRSASIVWRAAHPAHEQAWRRAERVWKLTGALPGRPAAAAADGTPRVVPLRRRRSLGRMVAVTAAVALAASVVVALLPTIELHLRADYVTARGEQRRITLEDGTLVILAADSAIRVAYGPSERQVELIGGDAFFTVAEDHRRPFAVTGEDLRVVDIGTAFAVGIDPEALDIGVESGAVHVAYGGTVPEGAPHDTRLDPGGRLRIDRATGRFNQDQVQPGQIALWRDGLLVVENQSLAHVVAEIRRRYPGLIIVRDDALMTRRVTGVYDLRNPEAALRTALLPHGGRVSTITPYVLIVGGA</sequence>
<keyword evidence="1" id="KW-0472">Membrane</keyword>
<reference evidence="4 5" key="1">
    <citation type="journal article" date="2018" name="Nat. Biotechnol.">
        <title>A standardized bacterial taxonomy based on genome phylogeny substantially revises the tree of life.</title>
        <authorList>
            <person name="Parks D.H."/>
            <person name="Chuvochina M."/>
            <person name="Waite D.W."/>
            <person name="Rinke C."/>
            <person name="Skarshewski A."/>
            <person name="Chaumeil P.A."/>
            <person name="Hugenholtz P."/>
        </authorList>
    </citation>
    <scope>NUCLEOTIDE SEQUENCE [LARGE SCALE GENOMIC DNA]</scope>
    <source>
        <strain evidence="4">UBA8739</strain>
    </source>
</reference>
<dbReference type="InterPro" id="IPR012373">
    <property type="entry name" value="Ferrdict_sens_TM"/>
</dbReference>
<dbReference type="InterPro" id="IPR006860">
    <property type="entry name" value="FecR"/>
</dbReference>
<dbReference type="Gene3D" id="3.55.50.30">
    <property type="match status" value="1"/>
</dbReference>
<dbReference type="EMBL" id="DMAI01000113">
    <property type="protein sequence ID" value="HAE47168.1"/>
    <property type="molecule type" value="Genomic_DNA"/>
</dbReference>
<name>A0A3B9IHH4_9PROT</name>
<feature type="transmembrane region" description="Helical" evidence="1">
    <location>
        <begin position="91"/>
        <end position="112"/>
    </location>
</feature>
<dbReference type="Proteomes" id="UP000257706">
    <property type="component" value="Unassembled WGS sequence"/>
</dbReference>
<dbReference type="Gene3D" id="2.60.120.1440">
    <property type="match status" value="1"/>
</dbReference>
<dbReference type="PANTHER" id="PTHR30273">
    <property type="entry name" value="PERIPLASMIC SIGNAL SENSOR AND SIGMA FACTOR ACTIVATOR FECR-RELATED"/>
    <property type="match status" value="1"/>
</dbReference>
<proteinExistence type="predicted"/>
<evidence type="ECO:0000313" key="5">
    <source>
        <dbReference type="Proteomes" id="UP000257706"/>
    </source>
</evidence>
<protein>
    <submittedName>
        <fullName evidence="4">FecR protein</fullName>
    </submittedName>
</protein>
<dbReference type="GO" id="GO:0016989">
    <property type="term" value="F:sigma factor antagonist activity"/>
    <property type="evidence" value="ECO:0007669"/>
    <property type="project" value="TreeGrafter"/>
</dbReference>